<dbReference type="GO" id="GO:0003677">
    <property type="term" value="F:DNA binding"/>
    <property type="evidence" value="ECO:0007669"/>
    <property type="project" value="InterPro"/>
</dbReference>
<evidence type="ECO:0000256" key="1">
    <source>
        <dbReference type="SAM" id="MobiDB-lite"/>
    </source>
</evidence>
<dbReference type="PROSITE" id="PS51299">
    <property type="entry name" value="HTH_APSES"/>
    <property type="match status" value="1"/>
</dbReference>
<keyword evidence="4" id="KW-1185">Reference proteome</keyword>
<evidence type="ECO:0000313" key="4">
    <source>
        <dbReference type="Proteomes" id="UP000242875"/>
    </source>
</evidence>
<dbReference type="OrthoDB" id="5597783at2759"/>
<evidence type="ECO:0000313" key="3">
    <source>
        <dbReference type="EMBL" id="OZJ03515.1"/>
    </source>
</evidence>
<feature type="region of interest" description="Disordered" evidence="1">
    <location>
        <begin position="381"/>
        <end position="401"/>
    </location>
</feature>
<feature type="compositionally biased region" description="Basic and acidic residues" evidence="1">
    <location>
        <begin position="216"/>
        <end position="229"/>
    </location>
</feature>
<dbReference type="SUPFAM" id="SSF54616">
    <property type="entry name" value="DNA-binding domain of Mlu1-box binding protein MBP1"/>
    <property type="match status" value="1"/>
</dbReference>
<feature type="compositionally biased region" description="Basic residues" evidence="1">
    <location>
        <begin position="1059"/>
        <end position="1074"/>
    </location>
</feature>
<sequence>MPVTARYAGSLRSQHHEPAYHRDYVTTGYARHRRQRSSEQRDDSKHKQKMPTPSANIPPVIVNPKNLPPLPPHVHSDDARDKVFSAILRALMQMDNIPASPRQLAIAIMQHGFATLGGATPFATVSSRISQHFKRAAAHSRPPILVKHVNDAHARKIQYSIMSEAEYQKLSCLKRPSPGVKMEDPVPTKRPKCNSTQIKRGDQSDQSYGISTRSHARGDSIGDIDPTKQYHSSHYADLHRGHTHAKFKPDGMVHRSRRELSPASSPSSISSADSDIDLLNDATLSPPTSHLSREPSYTSDNDAALSDLEYPSEEEVDIDVISGTMSLKTDGDSSSEDERELSVNCIDDYDGEDEDDMDILEGPDFMPAGDDVGTVRSPFHKAKDTVSAPSSPIPTKSALPDRKMSTFGLPFSLTTDQELLPNVFPNVFEQDRNETALEGPEPSSKPYVTRKRSVSDPSLARSQISALDLGPASTKAPRAPPMSTPVSPRSMLNGPSKLSQNYDLFWGRMDAKQSYLLARIEDQSEEDELASAGGDLGVLFDSMTQDTSDDAGVCSPDTMVTSVELETDFVCVDSSRSSSQPHMQEQEPAELADLLIENAIAEVDESKFIKLEEGDMSLDQKYPASALNDNQNGGPAMVATLAQAADEVKPEGDRSSIINLANQIIANLSTCLGPDNQVVASLMQSVRSGNLSSVISALTEAGVHKSKEALESTREDIKSSLGILALGATTNSSCASPKALSQALALSSDIVPLMTIAPTVPDICLTIVDKVPVFLATLSPSNGFPTQLRLMRRLDTNYVHATTLLAAGGIESESERSIVLSLEVGRQKVRKPDSPLCGTWIPLHRAQALASTCSMNHKLGPFLSPDLLPKWFPSDLPEEYALATSTNAITPVEGMVTVCPYQLQTPLTSPTSTDYFASHPLARDDPGVSCMETVQLAGHKMARSGLRGDFALKAPVWGTFGCLKDGDKVVDNENASKKVMLVCTAASSPIGYPGGASESDSDLDELSEGLQGVDIDTDTDEEVEEVRERMRRARQGAMLAIDRRESVDIDEIMRKAKTRVCAKKGKPHSKPWSHRKTETRSHHSHRQPRYHHAISDNDDVKETDEERLVMRKKTDGGKLAHTGSAEPVYHNTRQRGSLAATPRSTGGKSAPIHRLRGPSAAVKIDVPHSKTISAPSSDQSAIEVDDDEDIDIGGSDMEDDLR</sequence>
<feature type="compositionally biased region" description="Basic residues" evidence="1">
    <location>
        <begin position="1082"/>
        <end position="1092"/>
    </location>
</feature>
<feature type="compositionally biased region" description="Low complexity" evidence="1">
    <location>
        <begin position="261"/>
        <end position="273"/>
    </location>
</feature>
<feature type="region of interest" description="Disordered" evidence="1">
    <location>
        <begin position="432"/>
        <end position="494"/>
    </location>
</feature>
<feature type="compositionally biased region" description="Polar residues" evidence="1">
    <location>
        <begin position="1170"/>
        <end position="1180"/>
    </location>
</feature>
<reference evidence="3 4" key="1">
    <citation type="journal article" date="2017" name="Mycologia">
        <title>Bifiguratus adelaidae, gen. et sp. nov., a new member of Mucoromycotina in endophytic and soil-dwelling habitats.</title>
        <authorList>
            <person name="Torres-Cruz T.J."/>
            <person name="Billingsley Tobias T.L."/>
            <person name="Almatruk M."/>
            <person name="Hesse C."/>
            <person name="Kuske C.R."/>
            <person name="Desiro A."/>
            <person name="Benucci G.M."/>
            <person name="Bonito G."/>
            <person name="Stajich J.E."/>
            <person name="Dunlap C."/>
            <person name="Arnold A.E."/>
            <person name="Porras-Alfaro A."/>
        </authorList>
    </citation>
    <scope>NUCLEOTIDE SEQUENCE [LARGE SCALE GENOMIC DNA]</scope>
    <source>
        <strain evidence="3 4">AZ0501</strain>
    </source>
</reference>
<proteinExistence type="predicted"/>
<feature type="region of interest" description="Disordered" evidence="1">
    <location>
        <begin position="1"/>
        <end position="61"/>
    </location>
</feature>
<dbReference type="Proteomes" id="UP000242875">
    <property type="component" value="Unassembled WGS sequence"/>
</dbReference>
<feature type="compositionally biased region" description="Polar residues" evidence="1">
    <location>
        <begin position="193"/>
        <end position="213"/>
    </location>
</feature>
<dbReference type="InterPro" id="IPR036887">
    <property type="entry name" value="HTH_APSES_sf"/>
</dbReference>
<feature type="region of interest" description="Disordered" evidence="1">
    <location>
        <begin position="244"/>
        <end position="303"/>
    </location>
</feature>
<feature type="region of interest" description="Disordered" evidence="1">
    <location>
        <begin position="1059"/>
        <end position="1202"/>
    </location>
</feature>
<feature type="compositionally biased region" description="Acidic residues" evidence="1">
    <location>
        <begin position="1183"/>
        <end position="1202"/>
    </location>
</feature>
<feature type="domain" description="HTH APSES-type" evidence="2">
    <location>
        <begin position="764"/>
        <end position="874"/>
    </location>
</feature>
<accession>A0A261XYR9</accession>
<dbReference type="Pfam" id="PF25318">
    <property type="entry name" value="WHD_GDS1"/>
    <property type="match status" value="1"/>
</dbReference>
<feature type="compositionally biased region" description="Polar residues" evidence="1">
    <location>
        <begin position="282"/>
        <end position="301"/>
    </location>
</feature>
<dbReference type="InterPro" id="IPR057511">
    <property type="entry name" value="WH_GDS1"/>
</dbReference>
<organism evidence="3 4">
    <name type="scientific">Bifiguratus adelaidae</name>
    <dbReference type="NCBI Taxonomy" id="1938954"/>
    <lineage>
        <taxon>Eukaryota</taxon>
        <taxon>Fungi</taxon>
        <taxon>Fungi incertae sedis</taxon>
        <taxon>Mucoromycota</taxon>
        <taxon>Mucoromycotina</taxon>
        <taxon>Endogonomycetes</taxon>
        <taxon>Endogonales</taxon>
        <taxon>Endogonales incertae sedis</taxon>
        <taxon>Bifiguratus</taxon>
    </lineage>
</organism>
<feature type="compositionally biased region" description="Basic and acidic residues" evidence="1">
    <location>
        <begin position="14"/>
        <end position="24"/>
    </location>
</feature>
<comment type="caution">
    <text evidence="3">The sequence shown here is derived from an EMBL/GenBank/DDBJ whole genome shotgun (WGS) entry which is preliminary data.</text>
</comment>
<name>A0A261XYR9_9FUNG</name>
<dbReference type="Gene3D" id="3.10.260.10">
    <property type="entry name" value="Transcription regulator HTH, APSES-type DNA-binding domain"/>
    <property type="match status" value="1"/>
</dbReference>
<dbReference type="AlphaFoldDB" id="A0A261XYR9"/>
<gene>
    <name evidence="3" type="ORF">BZG36_03424</name>
</gene>
<evidence type="ECO:0000259" key="2">
    <source>
        <dbReference type="PROSITE" id="PS51299"/>
    </source>
</evidence>
<feature type="region of interest" description="Disordered" evidence="1">
    <location>
        <begin position="175"/>
        <end position="229"/>
    </location>
</feature>
<feature type="compositionally biased region" description="Basic and acidic residues" evidence="1">
    <location>
        <begin position="36"/>
        <end position="45"/>
    </location>
</feature>
<feature type="compositionally biased region" description="Basic and acidic residues" evidence="1">
    <location>
        <begin position="1093"/>
        <end position="1118"/>
    </location>
</feature>
<protein>
    <recommendedName>
        <fullName evidence="2">HTH APSES-type domain-containing protein</fullName>
    </recommendedName>
</protein>
<dbReference type="InterPro" id="IPR003163">
    <property type="entry name" value="Tscrpt_reg_HTH_APSES-type"/>
</dbReference>
<dbReference type="EMBL" id="MVBO01000081">
    <property type="protein sequence ID" value="OZJ03515.1"/>
    <property type="molecule type" value="Genomic_DNA"/>
</dbReference>